<evidence type="ECO:0000256" key="1">
    <source>
        <dbReference type="SAM" id="Phobius"/>
    </source>
</evidence>
<dbReference type="AlphaFoldDB" id="Q7PD85"/>
<keyword evidence="1" id="KW-0472">Membrane</keyword>
<name>Q7PD85_PLAYO</name>
<keyword evidence="4" id="KW-1185">Reference proteome</keyword>
<dbReference type="Proteomes" id="UP000008553">
    <property type="component" value="Unassembled WGS sequence"/>
</dbReference>
<feature type="transmembrane region" description="Helical" evidence="1">
    <location>
        <begin position="27"/>
        <end position="44"/>
    </location>
</feature>
<organism evidence="2 4">
    <name type="scientific">Plasmodium yoelii yoelii</name>
    <dbReference type="NCBI Taxonomy" id="73239"/>
    <lineage>
        <taxon>Eukaryota</taxon>
        <taxon>Sar</taxon>
        <taxon>Alveolata</taxon>
        <taxon>Apicomplexa</taxon>
        <taxon>Aconoidasida</taxon>
        <taxon>Haemosporida</taxon>
        <taxon>Plasmodiidae</taxon>
        <taxon>Plasmodium</taxon>
        <taxon>Plasmodium (Vinckeia)</taxon>
    </lineage>
</organism>
<evidence type="ECO:0000313" key="2">
    <source>
        <dbReference type="EMBL" id="EAA16661.1"/>
    </source>
</evidence>
<keyword evidence="1" id="KW-1133">Transmembrane helix</keyword>
<evidence type="ECO:0000313" key="4">
    <source>
        <dbReference type="Proteomes" id="UP000008553"/>
    </source>
</evidence>
<protein>
    <submittedName>
        <fullName evidence="2">Uncharacterized protein</fullName>
    </submittedName>
</protein>
<keyword evidence="1" id="KW-0812">Transmembrane</keyword>
<dbReference type="EMBL" id="AABL01002273">
    <property type="protein sequence ID" value="EAA18889.1"/>
    <property type="molecule type" value="Genomic_DNA"/>
</dbReference>
<gene>
    <name evidence="2" type="ORF">PY04759</name>
    <name evidence="3" type="ORF">PY06641</name>
</gene>
<evidence type="ECO:0000313" key="3">
    <source>
        <dbReference type="EMBL" id="EAA18889.1"/>
    </source>
</evidence>
<dbReference type="EMBL" id="AABL01001464">
    <property type="protein sequence ID" value="EAA16661.1"/>
    <property type="molecule type" value="Genomic_DNA"/>
</dbReference>
<proteinExistence type="predicted"/>
<dbReference type="InParanoid" id="Q7PD85"/>
<dbReference type="PaxDb" id="73239-Q7PD85"/>
<sequence length="45" mass="5613">MFFFFFFYVTIFRKCLKKMGKSKIDIAHIYMCVDICLGLYTYFYR</sequence>
<comment type="caution">
    <text evidence="2">The sequence shown here is derived from an EMBL/GenBank/DDBJ whole genome shotgun (WGS) entry which is preliminary data.</text>
</comment>
<accession>Q7PD85</accession>
<reference evidence="2 4" key="1">
    <citation type="journal article" date="2002" name="Nature">
        <title>Genome sequence and comparative analysis of the model rodent malaria parasite Plasmodium yoelii yoelii.</title>
        <authorList>
            <person name="Carlton J.M."/>
            <person name="Angiuoli S.V."/>
            <person name="Suh B.B."/>
            <person name="Kooij T.W."/>
            <person name="Pertea M."/>
            <person name="Silva J.C."/>
            <person name="Ermolaeva M.D."/>
            <person name="Allen J.E."/>
            <person name="Selengut J.D."/>
            <person name="Koo H.L."/>
            <person name="Peterson J.D."/>
            <person name="Pop M."/>
            <person name="Kosack D.S."/>
            <person name="Shumway M.F."/>
            <person name="Bidwell S.L."/>
            <person name="Shallom S.J."/>
            <person name="van Aken S.E."/>
            <person name="Riedmuller S.B."/>
            <person name="Feldblyum T.V."/>
            <person name="Cho J.K."/>
            <person name="Quackenbush J."/>
            <person name="Sedegah M."/>
            <person name="Shoaibi A."/>
            <person name="Cummings L.M."/>
            <person name="Florens L."/>
            <person name="Yates J.R."/>
            <person name="Raine J.D."/>
            <person name="Sinden R.E."/>
            <person name="Harris M.A."/>
            <person name="Cunningham D.A."/>
            <person name="Preiser P.R."/>
            <person name="Bergman L.W."/>
            <person name="Vaidya A.B."/>
            <person name="van Lin L.H."/>
            <person name="Janse C.J."/>
            <person name="Waters A.P."/>
            <person name="Smith H.O."/>
            <person name="White O.R."/>
            <person name="Salzberg S.L."/>
            <person name="Venter J.C."/>
            <person name="Fraser C.M."/>
            <person name="Hoffman S.L."/>
            <person name="Gardner M.J."/>
            <person name="Carucci D.J."/>
        </authorList>
    </citation>
    <scope>NUCLEOTIDE SEQUENCE [LARGE SCALE GENOMIC DNA]</scope>
    <source>
        <strain evidence="2 4">17XNL</strain>
    </source>
</reference>